<dbReference type="GO" id="GO:0035861">
    <property type="term" value="C:site of double-strand break"/>
    <property type="evidence" value="ECO:0007669"/>
    <property type="project" value="TreeGrafter"/>
</dbReference>
<keyword evidence="3" id="KW-0539">Nucleus</keyword>
<dbReference type="GO" id="GO:0003697">
    <property type="term" value="F:single-stranded DNA binding"/>
    <property type="evidence" value="ECO:0007669"/>
    <property type="project" value="TreeGrafter"/>
</dbReference>
<evidence type="ECO:0000256" key="3">
    <source>
        <dbReference type="ARBA" id="ARBA00023242"/>
    </source>
</evidence>
<dbReference type="InterPro" id="IPR040260">
    <property type="entry name" value="RFA2-like"/>
</dbReference>
<organism evidence="5 6">
    <name type="scientific">Adineta ricciae</name>
    <name type="common">Rotifer</name>
    <dbReference type="NCBI Taxonomy" id="249248"/>
    <lineage>
        <taxon>Eukaryota</taxon>
        <taxon>Metazoa</taxon>
        <taxon>Spiralia</taxon>
        <taxon>Gnathifera</taxon>
        <taxon>Rotifera</taxon>
        <taxon>Eurotatoria</taxon>
        <taxon>Bdelloidea</taxon>
        <taxon>Adinetida</taxon>
        <taxon>Adinetidae</taxon>
        <taxon>Adineta</taxon>
    </lineage>
</organism>
<sequence>MALWEQGGGNGFQQRKAGGEGDPNNGQRSAIKGVLTCTIRTILNAKHSEAENCFIYKYFKFNTVMIMGLIRDVNHEVNGSLAMYNLDDHSGGVIEIKWWHDDSGEPLKPLTYVKVVGQVKIFSGRAHVVAHHVSRLQSLNELVAHSIECVHASMAIRKQASTINGTNTNRNGFTLIQNAVINFLKTATTSEGFSVTEISTQLKQFNENQTNIKRGMDLDPMISSTQEDFSYSDYDDRPIRPMNQEALNETLARLPILIDDDDYNNRTNGSSDSNTSIKTRLTNRRQPNLAYSTRRKNPPTAISGVNTMTNNQSLLHVNTTIGTPKSNKRKLGGCTPAITPSANKVIKQLDCRLEINQLKEENKILEEAKANLQLECILLKNTHETELENVKQEHQQAIETLVQEHRLQREQFDATLADKEQSIIKINLELDNLRNDHTLLLLEKETLDQIVAEYRVYKEEMTKKVNDNELMIQNLREEVEKLMKIQEQQKQQKQSTTKSSAGNGRALLKGTSTDRPRTTGSTVPNNTKTEPVRSKANTKGPTTRGTKKDELITTPSLISNNTNLNKSNSSSCSSASIIKPQLTKTKIKPNITVDDKKKSVPSMVSFDKRISLISTRTRSKNVPSKS</sequence>
<proteinExistence type="predicted"/>
<dbReference type="SUPFAM" id="SSF50249">
    <property type="entry name" value="Nucleic acid-binding proteins"/>
    <property type="match status" value="1"/>
</dbReference>
<dbReference type="Gene3D" id="2.40.50.140">
    <property type="entry name" value="Nucleic acid-binding proteins"/>
    <property type="match status" value="1"/>
</dbReference>
<comment type="subcellular location">
    <subcellularLocation>
        <location evidence="1">Nucleus</location>
    </subcellularLocation>
</comment>
<evidence type="ECO:0000256" key="1">
    <source>
        <dbReference type="ARBA" id="ARBA00004123"/>
    </source>
</evidence>
<dbReference type="GO" id="GO:0006260">
    <property type="term" value="P:DNA replication"/>
    <property type="evidence" value="ECO:0007669"/>
    <property type="project" value="TreeGrafter"/>
</dbReference>
<dbReference type="EMBL" id="CAJNOJ010000109">
    <property type="protein sequence ID" value="CAF1130341.1"/>
    <property type="molecule type" value="Genomic_DNA"/>
</dbReference>
<feature type="compositionally biased region" description="Polar residues" evidence="4">
    <location>
        <begin position="518"/>
        <end position="544"/>
    </location>
</feature>
<evidence type="ECO:0000256" key="4">
    <source>
        <dbReference type="SAM" id="MobiDB-lite"/>
    </source>
</evidence>
<dbReference type="GO" id="GO:0005662">
    <property type="term" value="C:DNA replication factor A complex"/>
    <property type="evidence" value="ECO:0007669"/>
    <property type="project" value="TreeGrafter"/>
</dbReference>
<keyword evidence="2" id="KW-0238">DNA-binding</keyword>
<evidence type="ECO:0000256" key="2">
    <source>
        <dbReference type="ARBA" id="ARBA00023125"/>
    </source>
</evidence>
<dbReference type="GO" id="GO:0000781">
    <property type="term" value="C:chromosome, telomeric region"/>
    <property type="evidence" value="ECO:0007669"/>
    <property type="project" value="TreeGrafter"/>
</dbReference>
<protein>
    <submittedName>
        <fullName evidence="5">Uncharacterized protein</fullName>
    </submittedName>
</protein>
<gene>
    <name evidence="5" type="ORF">EDS130_LOCUS21542</name>
</gene>
<evidence type="ECO:0000313" key="5">
    <source>
        <dbReference type="EMBL" id="CAF1130341.1"/>
    </source>
</evidence>
<feature type="compositionally biased region" description="Low complexity" evidence="4">
    <location>
        <begin position="488"/>
        <end position="500"/>
    </location>
</feature>
<dbReference type="PANTHER" id="PTHR13989:SF16">
    <property type="entry name" value="REPLICATION PROTEIN A2"/>
    <property type="match status" value="1"/>
</dbReference>
<name>A0A814R983_ADIRI</name>
<dbReference type="OrthoDB" id="10037969at2759"/>
<feature type="compositionally biased region" description="Gly residues" evidence="4">
    <location>
        <begin position="1"/>
        <end position="11"/>
    </location>
</feature>
<dbReference type="PANTHER" id="PTHR13989">
    <property type="entry name" value="REPLICATION PROTEIN A-RELATED"/>
    <property type="match status" value="1"/>
</dbReference>
<feature type="region of interest" description="Disordered" evidence="4">
    <location>
        <begin position="1"/>
        <end position="27"/>
    </location>
</feature>
<feature type="compositionally biased region" description="Polar residues" evidence="4">
    <location>
        <begin position="265"/>
        <end position="291"/>
    </location>
</feature>
<comment type="caution">
    <text evidence="5">The sequence shown here is derived from an EMBL/GenBank/DDBJ whole genome shotgun (WGS) entry which is preliminary data.</text>
</comment>
<dbReference type="AlphaFoldDB" id="A0A814R983"/>
<evidence type="ECO:0000313" key="6">
    <source>
        <dbReference type="Proteomes" id="UP000663852"/>
    </source>
</evidence>
<feature type="compositionally biased region" description="Low complexity" evidence="4">
    <location>
        <begin position="556"/>
        <end position="575"/>
    </location>
</feature>
<dbReference type="GO" id="GO:0006289">
    <property type="term" value="P:nucleotide-excision repair"/>
    <property type="evidence" value="ECO:0007669"/>
    <property type="project" value="TreeGrafter"/>
</dbReference>
<accession>A0A814R983</accession>
<feature type="region of interest" description="Disordered" evidence="4">
    <location>
        <begin position="260"/>
        <end position="306"/>
    </location>
</feature>
<dbReference type="GO" id="GO:0000724">
    <property type="term" value="P:double-strand break repair via homologous recombination"/>
    <property type="evidence" value="ECO:0007669"/>
    <property type="project" value="TreeGrafter"/>
</dbReference>
<dbReference type="Proteomes" id="UP000663852">
    <property type="component" value="Unassembled WGS sequence"/>
</dbReference>
<dbReference type="InterPro" id="IPR012340">
    <property type="entry name" value="NA-bd_OB-fold"/>
</dbReference>
<feature type="region of interest" description="Disordered" evidence="4">
    <location>
        <begin position="484"/>
        <end position="575"/>
    </location>
</feature>
<reference evidence="5" key="1">
    <citation type="submission" date="2021-02" db="EMBL/GenBank/DDBJ databases">
        <authorList>
            <person name="Nowell W R."/>
        </authorList>
    </citation>
    <scope>NUCLEOTIDE SEQUENCE</scope>
</reference>